<dbReference type="PANTHER" id="PTHR30086">
    <property type="entry name" value="ARGININE EXPORTER PROTEIN ARGO"/>
    <property type="match status" value="1"/>
</dbReference>
<sequence length="206" mass="21230">MTLELWTAFALACLLLALVPGPGVASIIGFAFSSGRRTALASVGGMAVGNFAAISVSLAGAGVLLATSAIAFTVLKWIGALYLIALGILAIRKGAALPDLAVDRTPIAPRTAFLCNVAVGLFHPKTILFFVAFASQFVDPRAPYLPQAAVLVMTFTLIAAITDTGYALAASRASTLMRNPRTLRWANRAGGGILIAAGVATAAMRR</sequence>
<dbReference type="Proteomes" id="UP000192934">
    <property type="component" value="Chromosome I"/>
</dbReference>
<dbReference type="GO" id="GO:0005886">
    <property type="term" value="C:plasma membrane"/>
    <property type="evidence" value="ECO:0007669"/>
    <property type="project" value="UniProtKB-SubCell"/>
</dbReference>
<evidence type="ECO:0000256" key="6">
    <source>
        <dbReference type="SAM" id="Phobius"/>
    </source>
</evidence>
<proteinExistence type="predicted"/>
<name>A0A1X7G5T8_9SPHN</name>
<dbReference type="GO" id="GO:0015171">
    <property type="term" value="F:amino acid transmembrane transporter activity"/>
    <property type="evidence" value="ECO:0007669"/>
    <property type="project" value="TreeGrafter"/>
</dbReference>
<organism evidence="7 8">
    <name type="scientific">Allosphingosinicella indica</name>
    <dbReference type="NCBI Taxonomy" id="941907"/>
    <lineage>
        <taxon>Bacteria</taxon>
        <taxon>Pseudomonadati</taxon>
        <taxon>Pseudomonadota</taxon>
        <taxon>Alphaproteobacteria</taxon>
        <taxon>Sphingomonadales</taxon>
        <taxon>Sphingomonadaceae</taxon>
        <taxon>Allosphingosinicella</taxon>
    </lineage>
</organism>
<dbReference type="PANTHER" id="PTHR30086:SF20">
    <property type="entry name" value="ARGININE EXPORTER PROTEIN ARGO-RELATED"/>
    <property type="match status" value="1"/>
</dbReference>
<evidence type="ECO:0000256" key="3">
    <source>
        <dbReference type="ARBA" id="ARBA00022692"/>
    </source>
</evidence>
<keyword evidence="2" id="KW-1003">Cell membrane</keyword>
<keyword evidence="8" id="KW-1185">Reference proteome</keyword>
<keyword evidence="4 6" id="KW-1133">Transmembrane helix</keyword>
<dbReference type="PIRSF" id="PIRSF006324">
    <property type="entry name" value="LeuE"/>
    <property type="match status" value="1"/>
</dbReference>
<reference evidence="8" key="1">
    <citation type="submission" date="2017-04" db="EMBL/GenBank/DDBJ databases">
        <authorList>
            <person name="Varghese N."/>
            <person name="Submissions S."/>
        </authorList>
    </citation>
    <scope>NUCLEOTIDE SEQUENCE [LARGE SCALE GENOMIC DNA]</scope>
    <source>
        <strain evidence="8">Dd16</strain>
    </source>
</reference>
<feature type="transmembrane region" description="Helical" evidence="6">
    <location>
        <begin position="6"/>
        <end position="32"/>
    </location>
</feature>
<feature type="transmembrane region" description="Helical" evidence="6">
    <location>
        <begin position="69"/>
        <end position="91"/>
    </location>
</feature>
<dbReference type="Pfam" id="PF01810">
    <property type="entry name" value="LysE"/>
    <property type="match status" value="1"/>
</dbReference>
<evidence type="ECO:0000313" key="8">
    <source>
        <dbReference type="Proteomes" id="UP000192934"/>
    </source>
</evidence>
<dbReference type="STRING" id="941907.SAMN06295910_1205"/>
<evidence type="ECO:0000256" key="4">
    <source>
        <dbReference type="ARBA" id="ARBA00022989"/>
    </source>
</evidence>
<keyword evidence="3 6" id="KW-0812">Transmembrane</keyword>
<dbReference type="EMBL" id="LT840185">
    <property type="protein sequence ID" value="SMF64521.1"/>
    <property type="molecule type" value="Genomic_DNA"/>
</dbReference>
<dbReference type="AlphaFoldDB" id="A0A1X7G5T8"/>
<feature type="transmembrane region" description="Helical" evidence="6">
    <location>
        <begin position="39"/>
        <end position="63"/>
    </location>
</feature>
<evidence type="ECO:0000256" key="2">
    <source>
        <dbReference type="ARBA" id="ARBA00022475"/>
    </source>
</evidence>
<feature type="transmembrane region" description="Helical" evidence="6">
    <location>
        <begin position="144"/>
        <end position="164"/>
    </location>
</feature>
<evidence type="ECO:0000313" key="7">
    <source>
        <dbReference type="EMBL" id="SMF64521.1"/>
    </source>
</evidence>
<dbReference type="InterPro" id="IPR001123">
    <property type="entry name" value="LeuE-type"/>
</dbReference>
<dbReference type="OrthoDB" id="9804822at2"/>
<protein>
    <submittedName>
        <fullName evidence="7">Threonine/homoserine/homoserine lactone efflux protein</fullName>
    </submittedName>
</protein>
<evidence type="ECO:0000256" key="1">
    <source>
        <dbReference type="ARBA" id="ARBA00004651"/>
    </source>
</evidence>
<gene>
    <name evidence="7" type="ORF">SAMN06295910_1205</name>
</gene>
<keyword evidence="5 6" id="KW-0472">Membrane</keyword>
<feature type="transmembrane region" description="Helical" evidence="6">
    <location>
        <begin position="112"/>
        <end position="138"/>
    </location>
</feature>
<comment type="subcellular location">
    <subcellularLocation>
        <location evidence="1">Cell membrane</location>
        <topology evidence="1">Multi-pass membrane protein</topology>
    </subcellularLocation>
</comment>
<dbReference type="RefSeq" id="WP_085217968.1">
    <property type="nucleotide sequence ID" value="NZ_LT840185.1"/>
</dbReference>
<evidence type="ECO:0000256" key="5">
    <source>
        <dbReference type="ARBA" id="ARBA00023136"/>
    </source>
</evidence>
<accession>A0A1X7G5T8</accession>